<protein>
    <submittedName>
        <fullName evidence="2">ProQ: influences osmotic activation of compatible solute ProP</fullName>
    </submittedName>
</protein>
<feature type="domain" description="RNA chaperone ProQ C-terminal" evidence="1">
    <location>
        <begin position="3"/>
        <end position="50"/>
    </location>
</feature>
<proteinExistence type="predicted"/>
<reference evidence="3" key="1">
    <citation type="submission" date="2017-04" db="EMBL/GenBank/DDBJ databases">
        <title>Genome evolution of the luminous symbionts of deep sea anglerfish.</title>
        <authorList>
            <person name="Hendry T.A."/>
        </authorList>
    </citation>
    <scope>NUCLEOTIDE SEQUENCE [LARGE SCALE GENOMIC DNA]</scope>
</reference>
<dbReference type="InterPro" id="IPR035236">
    <property type="entry name" value="ProQ_C"/>
</dbReference>
<dbReference type="Pfam" id="PF17516">
    <property type="entry name" value="ProQ_C"/>
    <property type="match status" value="1"/>
</dbReference>
<gene>
    <name evidence="2" type="ORF">BTN49_0246</name>
</gene>
<dbReference type="Proteomes" id="UP000219020">
    <property type="component" value="Unassembled WGS sequence"/>
</dbReference>
<evidence type="ECO:0000313" key="3">
    <source>
        <dbReference type="Proteomes" id="UP000219020"/>
    </source>
</evidence>
<name>A0A2A5T7A2_9GAMM</name>
<sequence>MIEGILVGKAVNVNMGSGKVPAKIVELNKDEVRVRLSNGLTMLVKAKHLSSL</sequence>
<dbReference type="EMBL" id="NBYY01000006">
    <property type="protein sequence ID" value="PCS24053.1"/>
    <property type="molecule type" value="Genomic_DNA"/>
</dbReference>
<evidence type="ECO:0000313" key="2">
    <source>
        <dbReference type="EMBL" id="PCS24053.1"/>
    </source>
</evidence>
<organism evidence="2 3">
    <name type="scientific">Candidatus Enterovibrio escicola</name>
    <dbReference type="NCBI Taxonomy" id="1927127"/>
    <lineage>
        <taxon>Bacteria</taxon>
        <taxon>Pseudomonadati</taxon>
        <taxon>Pseudomonadota</taxon>
        <taxon>Gammaproteobacteria</taxon>
        <taxon>Vibrionales</taxon>
        <taxon>Vibrionaceae</taxon>
        <taxon>Enterovibrio</taxon>
    </lineage>
</organism>
<accession>A0A2A5T7A2</accession>
<evidence type="ECO:0000259" key="1">
    <source>
        <dbReference type="Pfam" id="PF17516"/>
    </source>
</evidence>
<comment type="caution">
    <text evidence="2">The sequence shown here is derived from an EMBL/GenBank/DDBJ whole genome shotgun (WGS) entry which is preliminary data.</text>
</comment>
<keyword evidence="3" id="KW-1185">Reference proteome</keyword>
<dbReference type="AlphaFoldDB" id="A0A2A5T7A2"/>